<dbReference type="PANTHER" id="PTHR44196:SF1">
    <property type="entry name" value="DEHYDROGENASE_REDUCTASE SDR FAMILY MEMBER 7B"/>
    <property type="match status" value="1"/>
</dbReference>
<keyword evidence="2" id="KW-0560">Oxidoreductase</keyword>
<dbReference type="EMBL" id="QAYG01000003">
    <property type="protein sequence ID" value="PTW60957.1"/>
    <property type="molecule type" value="Genomic_DNA"/>
</dbReference>
<dbReference type="SUPFAM" id="SSF51735">
    <property type="entry name" value="NAD(P)-binding Rossmann-fold domains"/>
    <property type="match status" value="1"/>
</dbReference>
<dbReference type="InterPro" id="IPR057326">
    <property type="entry name" value="KR_dom"/>
</dbReference>
<name>A0A2T5VB36_9HYPH</name>
<dbReference type="SMART" id="SM00822">
    <property type="entry name" value="PKS_KR"/>
    <property type="match status" value="1"/>
</dbReference>
<dbReference type="PROSITE" id="PS00061">
    <property type="entry name" value="ADH_SHORT"/>
    <property type="match status" value="1"/>
</dbReference>
<gene>
    <name evidence="5" type="ORF">C8N35_103138</name>
</gene>
<evidence type="ECO:0000313" key="5">
    <source>
        <dbReference type="EMBL" id="PTW60957.1"/>
    </source>
</evidence>
<dbReference type="InterPro" id="IPR020904">
    <property type="entry name" value="Sc_DH/Rdtase_CS"/>
</dbReference>
<dbReference type="PRINTS" id="PR00081">
    <property type="entry name" value="GDHRDH"/>
</dbReference>
<dbReference type="PRINTS" id="PR00080">
    <property type="entry name" value="SDRFAMILY"/>
</dbReference>
<evidence type="ECO:0000256" key="1">
    <source>
        <dbReference type="ARBA" id="ARBA00006484"/>
    </source>
</evidence>
<dbReference type="Gene3D" id="3.40.50.720">
    <property type="entry name" value="NAD(P)-binding Rossmann-like Domain"/>
    <property type="match status" value="1"/>
</dbReference>
<reference evidence="5 6" key="1">
    <citation type="submission" date="2018-04" db="EMBL/GenBank/DDBJ databases">
        <title>Genomic Encyclopedia of Archaeal and Bacterial Type Strains, Phase II (KMG-II): from individual species to whole genera.</title>
        <authorList>
            <person name="Goeker M."/>
        </authorList>
    </citation>
    <scope>NUCLEOTIDE SEQUENCE [LARGE SCALE GENOMIC DNA]</scope>
    <source>
        <strain evidence="5 6">DSM 23382</strain>
    </source>
</reference>
<evidence type="ECO:0000256" key="3">
    <source>
        <dbReference type="RuleBase" id="RU000363"/>
    </source>
</evidence>
<dbReference type="Proteomes" id="UP000244081">
    <property type="component" value="Unassembled WGS sequence"/>
</dbReference>
<sequence length="263" mass="28061">MTDYRSIVITGASGGIGTELARAFAGPGVSLALIARDATRLEALAEDCRAAGAIVSVAGIDVRDRPALHAFLQAHDAEHPVDLLIANAGVTCGLGEGRSRESDGDAEWLAEVNYKGAVHTVSALVERMRARKNGRIVIMSSLAGMRGLPDMPSYSATKAALIAYGESLRGWLRRDRVGVTVICPGFVTSPMSARHMGAKPFEISAQKAARIIKRAAEKGRPFRAFPFPLALGIRLSKFLPAWASDLCYASMSADVERDPRSDL</sequence>
<feature type="domain" description="Ketoreductase" evidence="4">
    <location>
        <begin position="5"/>
        <end position="190"/>
    </location>
</feature>
<dbReference type="Pfam" id="PF00106">
    <property type="entry name" value="adh_short"/>
    <property type="match status" value="1"/>
</dbReference>
<comment type="similarity">
    <text evidence="1 3">Belongs to the short-chain dehydrogenases/reductases (SDR) family.</text>
</comment>
<proteinExistence type="inferred from homology"/>
<evidence type="ECO:0000313" key="6">
    <source>
        <dbReference type="Proteomes" id="UP000244081"/>
    </source>
</evidence>
<protein>
    <submittedName>
        <fullName evidence="5">Short-subunit dehydrogenase</fullName>
    </submittedName>
</protein>
<accession>A0A2T5VB36</accession>
<dbReference type="GO" id="GO:0016491">
    <property type="term" value="F:oxidoreductase activity"/>
    <property type="evidence" value="ECO:0007669"/>
    <property type="project" value="UniProtKB-KW"/>
</dbReference>
<evidence type="ECO:0000259" key="4">
    <source>
        <dbReference type="SMART" id="SM00822"/>
    </source>
</evidence>
<dbReference type="AlphaFoldDB" id="A0A2T5VB36"/>
<dbReference type="InterPro" id="IPR002347">
    <property type="entry name" value="SDR_fam"/>
</dbReference>
<dbReference type="RefSeq" id="WP_107989780.1">
    <property type="nucleotide sequence ID" value="NZ_QAYG01000003.1"/>
</dbReference>
<evidence type="ECO:0000256" key="2">
    <source>
        <dbReference type="ARBA" id="ARBA00023002"/>
    </source>
</evidence>
<dbReference type="OrthoDB" id="335726at2"/>
<dbReference type="GO" id="GO:0016020">
    <property type="term" value="C:membrane"/>
    <property type="evidence" value="ECO:0007669"/>
    <property type="project" value="TreeGrafter"/>
</dbReference>
<dbReference type="PANTHER" id="PTHR44196">
    <property type="entry name" value="DEHYDROGENASE/REDUCTASE SDR FAMILY MEMBER 7B"/>
    <property type="match status" value="1"/>
</dbReference>
<keyword evidence="6" id="KW-1185">Reference proteome</keyword>
<comment type="caution">
    <text evidence="5">The sequence shown here is derived from an EMBL/GenBank/DDBJ whole genome shotgun (WGS) entry which is preliminary data.</text>
</comment>
<dbReference type="InterPro" id="IPR036291">
    <property type="entry name" value="NAD(P)-bd_dom_sf"/>
</dbReference>
<organism evidence="5 6">
    <name type="scientific">Breoghania corrubedonensis</name>
    <dbReference type="NCBI Taxonomy" id="665038"/>
    <lineage>
        <taxon>Bacteria</taxon>
        <taxon>Pseudomonadati</taxon>
        <taxon>Pseudomonadota</taxon>
        <taxon>Alphaproteobacteria</taxon>
        <taxon>Hyphomicrobiales</taxon>
        <taxon>Stappiaceae</taxon>
        <taxon>Breoghania</taxon>
    </lineage>
</organism>